<dbReference type="EMBL" id="CM017699">
    <property type="protein sequence ID" value="TYG89644.1"/>
    <property type="molecule type" value="Genomic_DNA"/>
</dbReference>
<evidence type="ECO:0000256" key="2">
    <source>
        <dbReference type="SAM" id="SignalP"/>
    </source>
</evidence>
<accession>A0A5D2E862</accession>
<organism evidence="3 4">
    <name type="scientific">Gossypium darwinii</name>
    <name type="common">Darwin's cotton</name>
    <name type="synonym">Gossypium barbadense var. darwinii</name>
    <dbReference type="NCBI Taxonomy" id="34276"/>
    <lineage>
        <taxon>Eukaryota</taxon>
        <taxon>Viridiplantae</taxon>
        <taxon>Streptophyta</taxon>
        <taxon>Embryophyta</taxon>
        <taxon>Tracheophyta</taxon>
        <taxon>Spermatophyta</taxon>
        <taxon>Magnoliopsida</taxon>
        <taxon>eudicotyledons</taxon>
        <taxon>Gunneridae</taxon>
        <taxon>Pentapetalae</taxon>
        <taxon>rosids</taxon>
        <taxon>malvids</taxon>
        <taxon>Malvales</taxon>
        <taxon>Malvaceae</taxon>
        <taxon>Malvoideae</taxon>
        <taxon>Gossypium</taxon>
    </lineage>
</organism>
<feature type="chain" id="PRO_5022964240" description="Secreted protein" evidence="2">
    <location>
        <begin position="23"/>
        <end position="81"/>
    </location>
</feature>
<evidence type="ECO:0000313" key="4">
    <source>
        <dbReference type="Proteomes" id="UP000323506"/>
    </source>
</evidence>
<sequence>MLTSALCILFLAIVLKPPTTISDNNQLLPLSCSQHATSSESSIVPTNSGGSQSPLAEFRLLSSVGSNKEEEKRKERRKRRK</sequence>
<name>A0A5D2E862_GOSDA</name>
<keyword evidence="4" id="KW-1185">Reference proteome</keyword>
<dbReference type="Proteomes" id="UP000323506">
    <property type="component" value="Chromosome A12"/>
</dbReference>
<evidence type="ECO:0000313" key="3">
    <source>
        <dbReference type="EMBL" id="TYG89644.1"/>
    </source>
</evidence>
<evidence type="ECO:0000256" key="1">
    <source>
        <dbReference type="SAM" id="MobiDB-lite"/>
    </source>
</evidence>
<reference evidence="3 4" key="1">
    <citation type="submission" date="2019-06" db="EMBL/GenBank/DDBJ databases">
        <title>WGS assembly of Gossypium darwinii.</title>
        <authorList>
            <person name="Chen Z.J."/>
            <person name="Sreedasyam A."/>
            <person name="Ando A."/>
            <person name="Song Q."/>
            <person name="De L."/>
            <person name="Hulse-Kemp A."/>
            <person name="Ding M."/>
            <person name="Ye W."/>
            <person name="Kirkbride R."/>
            <person name="Jenkins J."/>
            <person name="Plott C."/>
            <person name="Lovell J."/>
            <person name="Lin Y.-M."/>
            <person name="Vaughn R."/>
            <person name="Liu B."/>
            <person name="Li W."/>
            <person name="Simpson S."/>
            <person name="Scheffler B."/>
            <person name="Saski C."/>
            <person name="Grover C."/>
            <person name="Hu G."/>
            <person name="Conover J."/>
            <person name="Carlson J."/>
            <person name="Shu S."/>
            <person name="Boston L."/>
            <person name="Williams M."/>
            <person name="Peterson D."/>
            <person name="Mcgee K."/>
            <person name="Jones D."/>
            <person name="Wendel J."/>
            <person name="Stelly D."/>
            <person name="Grimwood J."/>
            <person name="Schmutz J."/>
        </authorList>
    </citation>
    <scope>NUCLEOTIDE SEQUENCE [LARGE SCALE GENOMIC DNA]</scope>
    <source>
        <strain evidence="3">1808015.09</strain>
    </source>
</reference>
<keyword evidence="2" id="KW-0732">Signal</keyword>
<feature type="signal peptide" evidence="2">
    <location>
        <begin position="1"/>
        <end position="22"/>
    </location>
</feature>
<gene>
    <name evidence="3" type="ORF">ES288_A12G116400v1</name>
</gene>
<protein>
    <recommendedName>
        <fullName evidence="5">Secreted protein</fullName>
    </recommendedName>
</protein>
<proteinExistence type="predicted"/>
<evidence type="ECO:0008006" key="5">
    <source>
        <dbReference type="Google" id="ProtNLM"/>
    </source>
</evidence>
<dbReference type="AlphaFoldDB" id="A0A5D2E862"/>
<feature type="region of interest" description="Disordered" evidence="1">
    <location>
        <begin position="60"/>
        <end position="81"/>
    </location>
</feature>